<dbReference type="PANTHER" id="PTHR33392">
    <property type="entry name" value="POLYISOPRENYL-TEICHOIC ACID--PEPTIDOGLYCAN TEICHOIC ACID TRANSFERASE TAGU"/>
    <property type="match status" value="1"/>
</dbReference>
<accession>A0ABW6GU53</accession>
<keyword evidence="3" id="KW-1133">Transmembrane helix</keyword>
<sequence>MNSGHRNRGDSADSIPPGVDPADQWVLDPATGEFRLDLDAGRRDSAERPRAASARPRAARREEAAPAAAAPGSRAAARNPKGATAVAGGRAARRKGRSTRGRRVLKWTAGTLGLVLVAGCGGAYYVYQHFNNNISSVKVQVGDDSERPQATDALNILVIGTDSRVGLGREYGDEGSAGHADTTLLFHISKDRSNATVLSIPRDLMVPIPECKSGDKTIPGETRAMFNTSLGQNGRDPGCTWKTVEKLTGVRINHFMMVNFEAVKTLSTAVGGVEVCAATDINDPYSHLKMTAGRHVVQGEEALAFVRTRHAVGFGGDLTRIPLQQQFISSMIRKMKSSDTLTSPTKLWDLADAATKALTVDDGIGSVNKLKDLALDISRVDTKNITFTTVPVIDDPTNKDRLVLKPNDAQQLFAMIAGDRSLTDVPEPAPSASPEPAAPSSSAPAAPQVDAAGVKVTVRNGSGASGQALKTATALQGKGFALAVAGNNAESAATSTVTYPAGHEDEAQAVAAALGLPATAVEASSKLGAKDGVVVLLGKDFTAAGAAPSAVPTEAPKDIQRVQADDTNVCASKAK</sequence>
<name>A0ABW6GU53_9ACTN</name>
<reference evidence="6 7" key="1">
    <citation type="submission" date="2024-09" db="EMBL/GenBank/DDBJ databases">
        <title>The Natural Products Discovery Center: Release of the First 8490 Sequenced Strains for Exploring Actinobacteria Biosynthetic Diversity.</title>
        <authorList>
            <person name="Kalkreuter E."/>
            <person name="Kautsar S.A."/>
            <person name="Yang D."/>
            <person name="Bader C.D."/>
            <person name="Teijaro C.N."/>
            <person name="Fluegel L."/>
            <person name="Davis C.M."/>
            <person name="Simpson J.R."/>
            <person name="Lauterbach L."/>
            <person name="Steele A.D."/>
            <person name="Gui C."/>
            <person name="Meng S."/>
            <person name="Li G."/>
            <person name="Viehrig K."/>
            <person name="Ye F."/>
            <person name="Su P."/>
            <person name="Kiefer A.F."/>
            <person name="Nichols A."/>
            <person name="Cepeda A.J."/>
            <person name="Yan W."/>
            <person name="Fan B."/>
            <person name="Jiang Y."/>
            <person name="Adhikari A."/>
            <person name="Zheng C.-J."/>
            <person name="Schuster L."/>
            <person name="Cowan T.M."/>
            <person name="Smanski M.J."/>
            <person name="Chevrette M.G."/>
            <person name="De Carvalho L.P.S."/>
            <person name="Shen B."/>
        </authorList>
    </citation>
    <scope>NUCLEOTIDE SEQUENCE [LARGE SCALE GENOMIC DNA]</scope>
    <source>
        <strain evidence="6 7">NPDC058753</strain>
    </source>
</reference>
<feature type="transmembrane region" description="Helical" evidence="3">
    <location>
        <begin position="104"/>
        <end position="127"/>
    </location>
</feature>
<dbReference type="Gene3D" id="3.40.630.190">
    <property type="entry name" value="LCP protein"/>
    <property type="match status" value="1"/>
</dbReference>
<feature type="domain" description="LytR/CpsA/Psr regulator C-terminal" evidence="5">
    <location>
        <begin position="454"/>
        <end position="541"/>
    </location>
</feature>
<dbReference type="Pfam" id="PF13399">
    <property type="entry name" value="LytR_C"/>
    <property type="match status" value="1"/>
</dbReference>
<evidence type="ECO:0000256" key="1">
    <source>
        <dbReference type="ARBA" id="ARBA00006068"/>
    </source>
</evidence>
<evidence type="ECO:0000259" key="4">
    <source>
        <dbReference type="Pfam" id="PF03816"/>
    </source>
</evidence>
<dbReference type="InterPro" id="IPR050922">
    <property type="entry name" value="LytR/CpsA/Psr_CW_biosynth"/>
</dbReference>
<dbReference type="Pfam" id="PF03816">
    <property type="entry name" value="LytR_cpsA_psr"/>
    <property type="match status" value="1"/>
</dbReference>
<dbReference type="RefSeq" id="WP_380329963.1">
    <property type="nucleotide sequence ID" value="NZ_JBHYPW010000062.1"/>
</dbReference>
<keyword evidence="7" id="KW-1185">Reference proteome</keyword>
<feature type="domain" description="Cell envelope-related transcriptional attenuator" evidence="4">
    <location>
        <begin position="179"/>
        <end position="337"/>
    </location>
</feature>
<evidence type="ECO:0000313" key="7">
    <source>
        <dbReference type="Proteomes" id="UP001599542"/>
    </source>
</evidence>
<dbReference type="InterPro" id="IPR027381">
    <property type="entry name" value="LytR/CpsA/Psr_C"/>
</dbReference>
<evidence type="ECO:0000313" key="6">
    <source>
        <dbReference type="EMBL" id="MFE1356310.1"/>
    </source>
</evidence>
<feature type="compositionally biased region" description="Basic and acidic residues" evidence="2">
    <location>
        <begin position="34"/>
        <end position="50"/>
    </location>
</feature>
<feature type="region of interest" description="Disordered" evidence="2">
    <location>
        <begin position="423"/>
        <end position="449"/>
    </location>
</feature>
<dbReference type="EMBL" id="JBHYPX010000084">
    <property type="protein sequence ID" value="MFE1356310.1"/>
    <property type="molecule type" value="Genomic_DNA"/>
</dbReference>
<evidence type="ECO:0000259" key="5">
    <source>
        <dbReference type="Pfam" id="PF13399"/>
    </source>
</evidence>
<feature type="compositionally biased region" description="Pro residues" evidence="2">
    <location>
        <begin position="427"/>
        <end position="437"/>
    </location>
</feature>
<feature type="region of interest" description="Disordered" evidence="2">
    <location>
        <begin position="546"/>
        <end position="575"/>
    </location>
</feature>
<dbReference type="InterPro" id="IPR004474">
    <property type="entry name" value="LytR_CpsA_psr"/>
</dbReference>
<feature type="region of interest" description="Disordered" evidence="2">
    <location>
        <begin position="1"/>
        <end position="99"/>
    </location>
</feature>
<protein>
    <submittedName>
        <fullName evidence="6">LCP family protein</fullName>
    </submittedName>
</protein>
<evidence type="ECO:0000256" key="3">
    <source>
        <dbReference type="SAM" id="Phobius"/>
    </source>
</evidence>
<comment type="caution">
    <text evidence="6">The sequence shown here is derived from an EMBL/GenBank/DDBJ whole genome shotgun (WGS) entry which is preliminary data.</text>
</comment>
<proteinExistence type="inferred from homology"/>
<feature type="compositionally biased region" description="Low complexity" evidence="2">
    <location>
        <begin position="438"/>
        <end position="447"/>
    </location>
</feature>
<organism evidence="6 7">
    <name type="scientific">Kitasatospora phosalacinea</name>
    <dbReference type="NCBI Taxonomy" id="2065"/>
    <lineage>
        <taxon>Bacteria</taxon>
        <taxon>Bacillati</taxon>
        <taxon>Actinomycetota</taxon>
        <taxon>Actinomycetes</taxon>
        <taxon>Kitasatosporales</taxon>
        <taxon>Streptomycetaceae</taxon>
        <taxon>Kitasatospora</taxon>
    </lineage>
</organism>
<dbReference type="NCBIfam" id="TIGR00350">
    <property type="entry name" value="lytR_cpsA_psr"/>
    <property type="match status" value="1"/>
</dbReference>
<keyword evidence="3" id="KW-0472">Membrane</keyword>
<feature type="compositionally biased region" description="Low complexity" evidence="2">
    <location>
        <begin position="65"/>
        <end position="90"/>
    </location>
</feature>
<dbReference type="Proteomes" id="UP001599542">
    <property type="component" value="Unassembled WGS sequence"/>
</dbReference>
<gene>
    <name evidence="6" type="ORF">ACFW6T_30465</name>
</gene>
<dbReference type="PANTHER" id="PTHR33392:SF6">
    <property type="entry name" value="POLYISOPRENYL-TEICHOIC ACID--PEPTIDOGLYCAN TEICHOIC ACID TRANSFERASE TAGU"/>
    <property type="match status" value="1"/>
</dbReference>
<dbReference type="Gene3D" id="3.30.70.2390">
    <property type="match status" value="1"/>
</dbReference>
<comment type="similarity">
    <text evidence="1">Belongs to the LytR/CpsA/Psr (LCP) family.</text>
</comment>
<feature type="compositionally biased region" description="Polar residues" evidence="2">
    <location>
        <begin position="565"/>
        <end position="575"/>
    </location>
</feature>
<keyword evidence="3" id="KW-0812">Transmembrane</keyword>
<feature type="compositionally biased region" description="Basic and acidic residues" evidence="2">
    <location>
        <begin position="555"/>
        <end position="564"/>
    </location>
</feature>
<evidence type="ECO:0000256" key="2">
    <source>
        <dbReference type="SAM" id="MobiDB-lite"/>
    </source>
</evidence>